<keyword evidence="2" id="KW-1185">Reference proteome</keyword>
<proteinExistence type="predicted"/>
<sequence length="124" mass="14527">MRKSQVVRMNKINELIEVIANTDRRFFYHKSKESIDKFIEGKTTVFFYDVYLDKKISLTYKNRHNFSHGGTLWGLVNDFKEWIITGKPSNGLNGYGGVYCHHWGYSKEGQLKVIEKAKEIGFIK</sequence>
<protein>
    <submittedName>
        <fullName evidence="1">Uncharacterized protein</fullName>
    </submittedName>
</protein>
<dbReference type="Proteomes" id="UP000662088">
    <property type="component" value="Unassembled WGS sequence"/>
</dbReference>
<dbReference type="AlphaFoldDB" id="A0A8I0A652"/>
<comment type="caution">
    <text evidence="1">The sequence shown here is derived from an EMBL/GenBank/DDBJ whole genome shotgun (WGS) entry which is preliminary data.</text>
</comment>
<name>A0A8I0A652_9CLOT</name>
<gene>
    <name evidence="1" type="ORF">H8R92_07240</name>
</gene>
<evidence type="ECO:0000313" key="2">
    <source>
        <dbReference type="Proteomes" id="UP000662088"/>
    </source>
</evidence>
<organism evidence="1 2">
    <name type="scientific">Clostridium lentum</name>
    <dbReference type="NCBI Taxonomy" id="2763037"/>
    <lineage>
        <taxon>Bacteria</taxon>
        <taxon>Bacillati</taxon>
        <taxon>Bacillota</taxon>
        <taxon>Clostridia</taxon>
        <taxon>Eubacteriales</taxon>
        <taxon>Clostridiaceae</taxon>
        <taxon>Clostridium</taxon>
    </lineage>
</organism>
<reference evidence="1" key="1">
    <citation type="submission" date="2020-08" db="EMBL/GenBank/DDBJ databases">
        <title>Genome public.</title>
        <authorList>
            <person name="Liu C."/>
            <person name="Sun Q."/>
        </authorList>
    </citation>
    <scope>NUCLEOTIDE SEQUENCE</scope>
    <source>
        <strain evidence="1">NSJ-42</strain>
    </source>
</reference>
<accession>A0A8I0A652</accession>
<evidence type="ECO:0000313" key="1">
    <source>
        <dbReference type="EMBL" id="MBC5640229.1"/>
    </source>
</evidence>
<dbReference type="EMBL" id="JACOOQ010000010">
    <property type="protein sequence ID" value="MBC5640229.1"/>
    <property type="molecule type" value="Genomic_DNA"/>
</dbReference>
<dbReference type="RefSeq" id="WP_186835097.1">
    <property type="nucleotide sequence ID" value="NZ_JACOOQ010000010.1"/>
</dbReference>